<protein>
    <recommendedName>
        <fullName evidence="3">CsbD-like domain-containing protein</fullName>
    </recommendedName>
</protein>
<feature type="compositionally biased region" description="Basic and acidic residues" evidence="2">
    <location>
        <begin position="51"/>
        <end position="64"/>
    </location>
</feature>
<dbReference type="SUPFAM" id="SSF69047">
    <property type="entry name" value="Hypothetical protein YjbJ"/>
    <property type="match status" value="1"/>
</dbReference>
<evidence type="ECO:0000256" key="1">
    <source>
        <dbReference type="ARBA" id="ARBA00009129"/>
    </source>
</evidence>
<accession>A0ABP9T216</accession>
<dbReference type="Proteomes" id="UP001499878">
    <property type="component" value="Unassembled WGS sequence"/>
</dbReference>
<feature type="compositionally biased region" description="Basic and acidic residues" evidence="2">
    <location>
        <begin position="73"/>
        <end position="99"/>
    </location>
</feature>
<dbReference type="Gene3D" id="1.10.1470.10">
    <property type="entry name" value="YjbJ"/>
    <property type="match status" value="1"/>
</dbReference>
<feature type="region of interest" description="Disordered" evidence="2">
    <location>
        <begin position="1"/>
        <end position="99"/>
    </location>
</feature>
<dbReference type="InterPro" id="IPR036629">
    <property type="entry name" value="YjbJ_sf"/>
</dbReference>
<dbReference type="Pfam" id="PF05532">
    <property type="entry name" value="CsbD"/>
    <property type="match status" value="1"/>
</dbReference>
<comment type="similarity">
    <text evidence="1">Belongs to the UPF0337 (CsbD) family.</text>
</comment>
<feature type="domain" description="CsbD-like" evidence="3">
    <location>
        <begin position="48"/>
        <end position="99"/>
    </location>
</feature>
<evidence type="ECO:0000313" key="5">
    <source>
        <dbReference type="Proteomes" id="UP001499878"/>
    </source>
</evidence>
<gene>
    <name evidence="4" type="ORF">GCM10023323_20290</name>
</gene>
<evidence type="ECO:0000256" key="2">
    <source>
        <dbReference type="SAM" id="MobiDB-lite"/>
    </source>
</evidence>
<name>A0ABP9T216_9ACTN</name>
<dbReference type="EMBL" id="BAABJR010000004">
    <property type="protein sequence ID" value="GAA5206896.1"/>
    <property type="molecule type" value="Genomic_DNA"/>
</dbReference>
<reference evidence="5" key="1">
    <citation type="journal article" date="2019" name="Int. J. Syst. Evol. Microbiol.">
        <title>The Global Catalogue of Microorganisms (GCM) 10K type strain sequencing project: providing services to taxonomists for standard genome sequencing and annotation.</title>
        <authorList>
            <consortium name="The Broad Institute Genomics Platform"/>
            <consortium name="The Broad Institute Genome Sequencing Center for Infectious Disease"/>
            <person name="Wu L."/>
            <person name="Ma J."/>
        </authorList>
    </citation>
    <scope>NUCLEOTIDE SEQUENCE [LARGE SCALE GENOMIC DNA]</scope>
    <source>
        <strain evidence="5">JCM 18306</strain>
    </source>
</reference>
<organism evidence="4 5">
    <name type="scientific">Streptomyces thinghirensis</name>
    <dbReference type="NCBI Taxonomy" id="551547"/>
    <lineage>
        <taxon>Bacteria</taxon>
        <taxon>Bacillati</taxon>
        <taxon>Actinomycetota</taxon>
        <taxon>Actinomycetes</taxon>
        <taxon>Kitasatosporales</taxon>
        <taxon>Streptomycetaceae</taxon>
        <taxon>Streptomyces</taxon>
    </lineage>
</organism>
<keyword evidence="5" id="KW-1185">Reference proteome</keyword>
<comment type="caution">
    <text evidence="4">The sequence shown here is derived from an EMBL/GenBank/DDBJ whole genome shotgun (WGS) entry which is preliminary data.</text>
</comment>
<proteinExistence type="inferred from homology"/>
<evidence type="ECO:0000259" key="3">
    <source>
        <dbReference type="Pfam" id="PF05532"/>
    </source>
</evidence>
<sequence>MSVLLPRDPALTPAAVAGFDPAVTGDPQGRTSEANERREVAAVAGNQKSKAKMEQAKGKAKEAAGRAVGNERMTAEGRAEQSKGDARQAKEKGKDTFRH</sequence>
<dbReference type="InterPro" id="IPR008462">
    <property type="entry name" value="CsbD"/>
</dbReference>
<evidence type="ECO:0000313" key="4">
    <source>
        <dbReference type="EMBL" id="GAA5206896.1"/>
    </source>
</evidence>